<gene>
    <name evidence="2" type="ORF">HMPREF1983_01281</name>
</gene>
<keyword evidence="1" id="KW-0812">Transmembrane</keyword>
<evidence type="ECO:0000256" key="1">
    <source>
        <dbReference type="SAM" id="Phobius"/>
    </source>
</evidence>
<evidence type="ECO:0000313" key="2">
    <source>
        <dbReference type="EMBL" id="ERK56901.1"/>
    </source>
</evidence>
<keyword evidence="1" id="KW-0472">Membrane</keyword>
<dbReference type="Proteomes" id="UP000016637">
    <property type="component" value="Unassembled WGS sequence"/>
</dbReference>
<proteinExistence type="predicted"/>
<protein>
    <submittedName>
        <fullName evidence="2">Uncharacterized protein</fullName>
    </submittedName>
</protein>
<evidence type="ECO:0000313" key="3">
    <source>
        <dbReference type="Proteomes" id="UP000016637"/>
    </source>
</evidence>
<name>U2QK93_9BACL</name>
<feature type="transmembrane region" description="Helical" evidence="1">
    <location>
        <begin position="12"/>
        <end position="34"/>
    </location>
</feature>
<sequence>MLFAIAEAPLFVILGLIAFIFSFTVYSIVAFSGVPRVIDVRSSVKFSGITILA</sequence>
<reference evidence="2 3" key="1">
    <citation type="submission" date="2013-08" db="EMBL/GenBank/DDBJ databases">
        <authorList>
            <person name="Weinstock G."/>
            <person name="Sodergren E."/>
            <person name="Wylie T."/>
            <person name="Fulton L."/>
            <person name="Fulton R."/>
            <person name="Fronick C."/>
            <person name="O'Laughlin M."/>
            <person name="Godfrey J."/>
            <person name="Miner T."/>
            <person name="Herter B."/>
            <person name="Appelbaum E."/>
            <person name="Cordes M."/>
            <person name="Lek S."/>
            <person name="Wollam A."/>
            <person name="Pepin K.H."/>
            <person name="Palsikar V.B."/>
            <person name="Mitreva M."/>
            <person name="Wilson R.K."/>
        </authorList>
    </citation>
    <scope>NUCLEOTIDE SEQUENCE [LARGE SCALE GENOMIC DNA]</scope>
    <source>
        <strain evidence="2 3">ATCC 700627</strain>
    </source>
</reference>
<dbReference type="EMBL" id="AWVP01000079">
    <property type="protein sequence ID" value="ERK56901.1"/>
    <property type="molecule type" value="Genomic_DNA"/>
</dbReference>
<keyword evidence="1" id="KW-1133">Transmembrane helix</keyword>
<accession>U2QK93</accession>
<comment type="caution">
    <text evidence="2">The sequence shown here is derived from an EMBL/GenBank/DDBJ whole genome shotgun (WGS) entry which is preliminary data.</text>
</comment>
<keyword evidence="3" id="KW-1185">Reference proteome</keyword>
<organism evidence="2 3">
    <name type="scientific">Gemella bergeri ATCC 700627</name>
    <dbReference type="NCBI Taxonomy" id="1321820"/>
    <lineage>
        <taxon>Bacteria</taxon>
        <taxon>Bacillati</taxon>
        <taxon>Bacillota</taxon>
        <taxon>Bacilli</taxon>
        <taxon>Bacillales</taxon>
        <taxon>Gemellaceae</taxon>
        <taxon>Gemella</taxon>
    </lineage>
</organism>
<dbReference type="HOGENOM" id="CLU_3061926_0_0_9"/>
<dbReference type="AlphaFoldDB" id="U2QK93"/>